<dbReference type="Pfam" id="PF02458">
    <property type="entry name" value="Transferase"/>
    <property type="match status" value="1"/>
</dbReference>
<evidence type="ECO:0000313" key="2">
    <source>
        <dbReference type="Proteomes" id="UP001498398"/>
    </source>
</evidence>
<dbReference type="Gene3D" id="3.30.559.10">
    <property type="entry name" value="Chloramphenicol acetyltransferase-like domain"/>
    <property type="match status" value="2"/>
</dbReference>
<gene>
    <name evidence="1" type="ORF">VKT23_007943</name>
</gene>
<dbReference type="EMBL" id="JBANRG010000011">
    <property type="protein sequence ID" value="KAK7462342.1"/>
    <property type="molecule type" value="Genomic_DNA"/>
</dbReference>
<comment type="caution">
    <text evidence="1">The sequence shown here is derived from an EMBL/GenBank/DDBJ whole genome shotgun (WGS) entry which is preliminary data.</text>
</comment>
<organism evidence="1 2">
    <name type="scientific">Marasmiellus scandens</name>
    <dbReference type="NCBI Taxonomy" id="2682957"/>
    <lineage>
        <taxon>Eukaryota</taxon>
        <taxon>Fungi</taxon>
        <taxon>Dikarya</taxon>
        <taxon>Basidiomycota</taxon>
        <taxon>Agaricomycotina</taxon>
        <taxon>Agaricomycetes</taxon>
        <taxon>Agaricomycetidae</taxon>
        <taxon>Agaricales</taxon>
        <taxon>Marasmiineae</taxon>
        <taxon>Omphalotaceae</taxon>
        <taxon>Marasmiellus</taxon>
    </lineage>
</organism>
<dbReference type="InterPro" id="IPR050317">
    <property type="entry name" value="Plant_Fungal_Acyltransferase"/>
</dbReference>
<dbReference type="InterPro" id="IPR023213">
    <property type="entry name" value="CAT-like_dom_sf"/>
</dbReference>
<proteinExistence type="predicted"/>
<reference evidence="1 2" key="1">
    <citation type="submission" date="2024-01" db="EMBL/GenBank/DDBJ databases">
        <title>A draft genome for the cacao thread blight pathogen Marasmiellus scandens.</title>
        <authorList>
            <person name="Baruah I.K."/>
            <person name="Leung J."/>
            <person name="Bukari Y."/>
            <person name="Amoako-Attah I."/>
            <person name="Meinhardt L.W."/>
            <person name="Bailey B.A."/>
            <person name="Cohen S.P."/>
        </authorList>
    </citation>
    <scope>NUCLEOTIDE SEQUENCE [LARGE SCALE GENOMIC DNA]</scope>
    <source>
        <strain evidence="1 2">GH-19</strain>
    </source>
</reference>
<protein>
    <submittedName>
        <fullName evidence="1">Uncharacterized protein</fullName>
    </submittedName>
</protein>
<keyword evidence="2" id="KW-1185">Reference proteome</keyword>
<dbReference type="Proteomes" id="UP001498398">
    <property type="component" value="Unassembled WGS sequence"/>
</dbReference>
<evidence type="ECO:0000313" key="1">
    <source>
        <dbReference type="EMBL" id="KAK7462342.1"/>
    </source>
</evidence>
<sequence length="471" mass="52695">MQNVNQSILYPLSHLDQSGVHATSMTVGYVLRPGPFDATSLHNAAIRLVKRWRLLAGHVEWESTESTWAVRVPLGEIPTSDKDLLTFTTNKLFDVPLDVPLTPPPSGDSSSVCVIPRPALKFFRHPSIPYSLSSLAKQKWPILAIHVTELQNCICIGVSVPHGVFDIFGCGQVIHGLDAELNGKPWTPPEISEKNIMKEALHELGNTAPESPESESVKAALSDFQRNMVPARFDNFVRFAARMAYEHFWQKLETRAVFIEEKMLDNLVNRVKEEVKIMGKGWVSTGDILIAWLIKTAHLAETDNNTVTVSMAVSLRQLLSSRSPKFENYPHNSAIGCSYPILSKNDVLKLSLAELAVISRQSIDNVRNMPYIQSLIRYLDSVGGALMPVGKQGQDCWIVSNQVIGRVDDIDFGLEMHSVWFWSLPDILHHTVIVNKLRGGYMLQAGSRQSRWVVIEKEVESMKNREKGVVV</sequence>
<accession>A0ABR1JJF3</accession>
<dbReference type="PANTHER" id="PTHR31642:SF294">
    <property type="entry name" value="ACETYLTRANSFERASE MATC1"/>
    <property type="match status" value="1"/>
</dbReference>
<dbReference type="PANTHER" id="PTHR31642">
    <property type="entry name" value="TRICHOTHECENE 3-O-ACETYLTRANSFERASE"/>
    <property type="match status" value="1"/>
</dbReference>
<name>A0ABR1JJF3_9AGAR</name>